<feature type="domain" description="YcxB-like C-terminal" evidence="2">
    <location>
        <begin position="106"/>
        <end position="160"/>
    </location>
</feature>
<evidence type="ECO:0000313" key="3">
    <source>
        <dbReference type="EMBL" id="PSL41478.1"/>
    </source>
</evidence>
<name>A0A2P8H5I6_9BACL</name>
<keyword evidence="1" id="KW-0472">Membrane</keyword>
<evidence type="ECO:0000256" key="1">
    <source>
        <dbReference type="SAM" id="Phobius"/>
    </source>
</evidence>
<dbReference type="RefSeq" id="WP_106532171.1">
    <property type="nucleotide sequence ID" value="NZ_PYAT01000002.1"/>
</dbReference>
<gene>
    <name evidence="3" type="ORF">B0H99_102162</name>
</gene>
<comment type="caution">
    <text evidence="3">The sequence shown here is derived from an EMBL/GenBank/DDBJ whole genome shotgun (WGS) entry which is preliminary data.</text>
</comment>
<organism evidence="3 4">
    <name type="scientific">Planomicrobium soli</name>
    <dbReference type="NCBI Taxonomy" id="1176648"/>
    <lineage>
        <taxon>Bacteria</taxon>
        <taxon>Bacillati</taxon>
        <taxon>Bacillota</taxon>
        <taxon>Bacilli</taxon>
        <taxon>Bacillales</taxon>
        <taxon>Caryophanaceae</taxon>
        <taxon>Planomicrobium</taxon>
    </lineage>
</organism>
<dbReference type="OrthoDB" id="339559at2"/>
<accession>A0A2P8H5I6</accession>
<sequence>MEINYSVTEEAYIDFNLFHIKNSKSTQKTITIQRVIIPIIYLLIPILFSYILDLPFLFLFVPFFVFSVLWAVFYPVFVYRNVKRTAKKMIREGKNEGMLGNHKMIFSDEGLREKSSKGEKKVYWLGIEHLAEDTDNFYLYNIAVSAFIIPKKDVGNRAELKSYLLKKIGSLESGMKN</sequence>
<keyword evidence="1" id="KW-0812">Transmembrane</keyword>
<dbReference type="InterPro" id="IPR025588">
    <property type="entry name" value="YcxB-like_C"/>
</dbReference>
<evidence type="ECO:0000259" key="2">
    <source>
        <dbReference type="Pfam" id="PF14317"/>
    </source>
</evidence>
<dbReference type="Pfam" id="PF14317">
    <property type="entry name" value="YcxB"/>
    <property type="match status" value="1"/>
</dbReference>
<dbReference type="AlphaFoldDB" id="A0A2P8H5I6"/>
<dbReference type="Proteomes" id="UP000242682">
    <property type="component" value="Unassembled WGS sequence"/>
</dbReference>
<keyword evidence="4" id="KW-1185">Reference proteome</keyword>
<protein>
    <submittedName>
        <fullName evidence="3">YcxB-like protein</fullName>
    </submittedName>
</protein>
<proteinExistence type="predicted"/>
<feature type="transmembrane region" description="Helical" evidence="1">
    <location>
        <begin position="31"/>
        <end position="51"/>
    </location>
</feature>
<keyword evidence="1" id="KW-1133">Transmembrane helix</keyword>
<reference evidence="3 4" key="1">
    <citation type="submission" date="2018-03" db="EMBL/GenBank/DDBJ databases">
        <title>Genomic Encyclopedia of Type Strains, Phase III (KMG-III): the genomes of soil and plant-associated and newly described type strains.</title>
        <authorList>
            <person name="Whitman W."/>
        </authorList>
    </citation>
    <scope>NUCLEOTIDE SEQUENCE [LARGE SCALE GENOMIC DNA]</scope>
    <source>
        <strain evidence="3 4">CGMCC 1.12259</strain>
    </source>
</reference>
<evidence type="ECO:0000313" key="4">
    <source>
        <dbReference type="Proteomes" id="UP000242682"/>
    </source>
</evidence>
<dbReference type="EMBL" id="PYAT01000002">
    <property type="protein sequence ID" value="PSL41478.1"/>
    <property type="molecule type" value="Genomic_DNA"/>
</dbReference>
<feature type="transmembrane region" description="Helical" evidence="1">
    <location>
        <begin position="57"/>
        <end position="79"/>
    </location>
</feature>